<evidence type="ECO:0000256" key="1">
    <source>
        <dbReference type="SAM" id="MobiDB-lite"/>
    </source>
</evidence>
<keyword evidence="4" id="KW-1185">Reference proteome</keyword>
<feature type="region of interest" description="Disordered" evidence="1">
    <location>
        <begin position="1190"/>
        <end position="1209"/>
    </location>
</feature>
<organism evidence="3 4">
    <name type="scientific">Homarus americanus</name>
    <name type="common">American lobster</name>
    <dbReference type="NCBI Taxonomy" id="6706"/>
    <lineage>
        <taxon>Eukaryota</taxon>
        <taxon>Metazoa</taxon>
        <taxon>Ecdysozoa</taxon>
        <taxon>Arthropoda</taxon>
        <taxon>Crustacea</taxon>
        <taxon>Multicrustacea</taxon>
        <taxon>Malacostraca</taxon>
        <taxon>Eumalacostraca</taxon>
        <taxon>Eucarida</taxon>
        <taxon>Decapoda</taxon>
        <taxon>Pleocyemata</taxon>
        <taxon>Astacidea</taxon>
        <taxon>Nephropoidea</taxon>
        <taxon>Nephropidae</taxon>
        <taxon>Homarus</taxon>
    </lineage>
</organism>
<protein>
    <submittedName>
        <fullName evidence="3">Putative Myb/SANT-like DNA-binding domain-containing protein 23</fullName>
    </submittedName>
</protein>
<feature type="region of interest" description="Disordered" evidence="1">
    <location>
        <begin position="881"/>
        <end position="912"/>
    </location>
</feature>
<accession>A0A8J5MQW0</accession>
<dbReference type="Proteomes" id="UP000747542">
    <property type="component" value="Unassembled WGS sequence"/>
</dbReference>
<dbReference type="GO" id="GO:0003677">
    <property type="term" value="F:DNA binding"/>
    <property type="evidence" value="ECO:0007669"/>
    <property type="project" value="UniProtKB-KW"/>
</dbReference>
<dbReference type="Gene3D" id="1.10.10.60">
    <property type="entry name" value="Homeodomain-like"/>
    <property type="match status" value="1"/>
</dbReference>
<feature type="domain" description="Myb/SANT-like DNA-binding" evidence="2">
    <location>
        <begin position="91"/>
        <end position="174"/>
    </location>
</feature>
<evidence type="ECO:0000313" key="3">
    <source>
        <dbReference type="EMBL" id="KAG7160553.1"/>
    </source>
</evidence>
<keyword evidence="3" id="KW-0238">DNA-binding</keyword>
<evidence type="ECO:0000313" key="4">
    <source>
        <dbReference type="Proteomes" id="UP000747542"/>
    </source>
</evidence>
<gene>
    <name evidence="3" type="primary">Msantd-L23</name>
    <name evidence="3" type="ORF">Hamer_G001840</name>
</gene>
<feature type="region of interest" description="Disordered" evidence="1">
    <location>
        <begin position="1263"/>
        <end position="1296"/>
    </location>
</feature>
<dbReference type="EMBL" id="JAHLQT010031306">
    <property type="protein sequence ID" value="KAG7160553.1"/>
    <property type="molecule type" value="Genomic_DNA"/>
</dbReference>
<evidence type="ECO:0000259" key="2">
    <source>
        <dbReference type="Pfam" id="PF13837"/>
    </source>
</evidence>
<reference evidence="3" key="1">
    <citation type="journal article" date="2021" name="Sci. Adv.">
        <title>The American lobster genome reveals insights on longevity, neural, and immune adaptations.</title>
        <authorList>
            <person name="Polinski J.M."/>
            <person name="Zimin A.V."/>
            <person name="Clark K.F."/>
            <person name="Kohn A.B."/>
            <person name="Sadowski N."/>
            <person name="Timp W."/>
            <person name="Ptitsyn A."/>
            <person name="Khanna P."/>
            <person name="Romanova D.Y."/>
            <person name="Williams P."/>
            <person name="Greenwood S.J."/>
            <person name="Moroz L.L."/>
            <person name="Walt D.R."/>
            <person name="Bodnar A.G."/>
        </authorList>
    </citation>
    <scope>NUCLEOTIDE SEQUENCE</scope>
    <source>
        <strain evidence="3">GMGI-L3</strain>
    </source>
</reference>
<name>A0A8J5MQW0_HOMAM</name>
<dbReference type="Pfam" id="PF13837">
    <property type="entry name" value="Myb_DNA-bind_4"/>
    <property type="match status" value="1"/>
</dbReference>
<proteinExistence type="predicted"/>
<dbReference type="InterPro" id="IPR044822">
    <property type="entry name" value="Myb_DNA-bind_4"/>
</dbReference>
<feature type="compositionally biased region" description="Polar residues" evidence="1">
    <location>
        <begin position="903"/>
        <end position="912"/>
    </location>
</feature>
<comment type="caution">
    <text evidence="3">The sequence shown here is derived from an EMBL/GenBank/DDBJ whole genome shotgun (WGS) entry which is preliminary data.</text>
</comment>
<sequence>MRHKAWQQMQGALAKEGYEYTADQVHGRWNALVTLYQRMMEHNSNQSNEPMTVAYQDAIESVFKYVPERKTKLAKIREKQGQSAKVPVLHKKWSLLVERLLLRLYLERSELFIKNKNKKEVWEQIVKSLKEEGGYHTTVEKVRARFYELSKQYEAMLHHNSQPGTLYRESRHHEMLADIYSRHNSWPHDGSTVKSDNSNSLRMRQMKAQMMWSDEESRVVLTLYPQVLIEHLRNGYQPPLEELWVQLAKDLFSTYNFLKQPYEIEEHIALLRQGYRSQNPFPFRPEMELLEETEHTLCFSPESPSKIIAQMVQYWSHSAAHCLLDFVIHYYQEGIKLLTESLYTSEECRQYYHLLNKKYKKKIDVKNGKDIDKKCPYMKKMVEIKTVMSQTEVPATDDVCNKIISAASSVVKEIKGTDKESRRESLERMILKLKMHLMNCTSVRPPPSVKTIAQSLLKFLREDKITYILTDSVDTPELSAILHPHVDILKLISQSTSIQWTIDNVSILLETVREWQLLCHDDEEVAETLAVGQPLWHEVAYKLSRRLRKCPDLCQDYARLELSGPTPTVSDAWWVSEAGGWSREEIMELLFTVKELWSGEQTMDWKLVNLLLSAGGYQRGAKCFYTKFHQLYSGYQRAFKYNQECSIRERRRPPFYFKIHSLFGYQEAIPGYHSEPKTSRDQKLDIDEQEVIEILLAGLKDMKNLVCHSIPRQPLLLSLAHYLDEQYQYLPATFTQFQVWHLLVQLHNAQHETAQEDDEGPFGVDLDGLWQHHTSPLVAYGLHAVPLPGWQSICDWSMEELDILVKTSVEWQLDSSNDKSMDEVSCEALQAEDYTKTAVQCRDQWQYMVNTIKHGGYQQYKHQIGILYLLQNQNQNSLKRKGLENTSCKRRKGEKQSCPLDSGNVNSNKDNFASQHSSQMMCDNFSPKEGKLRRITSATNKETPKYADVQVGKSNHQYTDTAKSNKIRVKVLSIVEKENSKVIECQAQDVKPDRIIKLHYPVTHPIPANIKYINIPKMLVYPSYTTQVPQGLPPVRIRDNSNVSCKSNSALNVKKPCNTLAKSIKEKLHIKILHRLEDTYKKPQNMRIESFGPVKKNKRILSLPQLTSKKDSSKTKLKMLRRRSQLQLKKSRKLSQLLIRTSQSESPQGQSKFFTKSHPNLIKKRQQEASNVSFRKLNNSKIEIKKSRNCSQLRPKTEQNPSFQLPTKNGSKESCFKLLKESHHRVNNSRKRCHNAESFLDISENTDVDCLVSTAINMEVTEKKREKEEDKGTVNKPKKIEERKRDRHEEMDGPRRDAMNILNQYHLQYDQQEKLLGIIQDNSQEEKFVFSQVISLIEEIHSHFVL</sequence>